<dbReference type="AlphaFoldDB" id="A0A518EY53"/>
<evidence type="ECO:0000313" key="2">
    <source>
        <dbReference type="Proteomes" id="UP000320390"/>
    </source>
</evidence>
<keyword evidence="2" id="KW-1185">Reference proteome</keyword>
<gene>
    <name evidence="1" type="ORF">Poly30_45810</name>
</gene>
<evidence type="ECO:0000313" key="1">
    <source>
        <dbReference type="EMBL" id="QDV09025.1"/>
    </source>
</evidence>
<proteinExistence type="predicted"/>
<name>A0A518EY53_9BACT</name>
<sequence length="43" mass="4455">MAIYSIELDRVVQTCPDGYTNGGLSCQIVGAYCRTVGVCSPGG</sequence>
<organism evidence="1 2">
    <name type="scientific">Saltatorellus ferox</name>
    <dbReference type="NCBI Taxonomy" id="2528018"/>
    <lineage>
        <taxon>Bacteria</taxon>
        <taxon>Pseudomonadati</taxon>
        <taxon>Planctomycetota</taxon>
        <taxon>Planctomycetia</taxon>
        <taxon>Planctomycetia incertae sedis</taxon>
        <taxon>Saltatorellus</taxon>
    </lineage>
</organism>
<accession>A0A518EY53</accession>
<protein>
    <submittedName>
        <fullName evidence="1">Uncharacterized protein</fullName>
    </submittedName>
</protein>
<dbReference type="EMBL" id="CP036434">
    <property type="protein sequence ID" value="QDV09025.1"/>
    <property type="molecule type" value="Genomic_DNA"/>
</dbReference>
<reference evidence="1 2" key="1">
    <citation type="submission" date="2019-02" db="EMBL/GenBank/DDBJ databases">
        <title>Deep-cultivation of Planctomycetes and their phenomic and genomic characterization uncovers novel biology.</title>
        <authorList>
            <person name="Wiegand S."/>
            <person name="Jogler M."/>
            <person name="Boedeker C."/>
            <person name="Pinto D."/>
            <person name="Vollmers J."/>
            <person name="Rivas-Marin E."/>
            <person name="Kohn T."/>
            <person name="Peeters S.H."/>
            <person name="Heuer A."/>
            <person name="Rast P."/>
            <person name="Oberbeckmann S."/>
            <person name="Bunk B."/>
            <person name="Jeske O."/>
            <person name="Meyerdierks A."/>
            <person name="Storesund J.E."/>
            <person name="Kallscheuer N."/>
            <person name="Luecker S."/>
            <person name="Lage O.M."/>
            <person name="Pohl T."/>
            <person name="Merkel B.J."/>
            <person name="Hornburger P."/>
            <person name="Mueller R.-W."/>
            <person name="Bruemmer F."/>
            <person name="Labrenz M."/>
            <person name="Spormann A.M."/>
            <person name="Op den Camp H."/>
            <person name="Overmann J."/>
            <person name="Amann R."/>
            <person name="Jetten M.S.M."/>
            <person name="Mascher T."/>
            <person name="Medema M.H."/>
            <person name="Devos D.P."/>
            <person name="Kaster A.-K."/>
            <person name="Ovreas L."/>
            <person name="Rohde M."/>
            <person name="Galperin M.Y."/>
            <person name="Jogler C."/>
        </authorList>
    </citation>
    <scope>NUCLEOTIDE SEQUENCE [LARGE SCALE GENOMIC DNA]</scope>
    <source>
        <strain evidence="1 2">Poly30</strain>
    </source>
</reference>
<dbReference type="Proteomes" id="UP000320390">
    <property type="component" value="Chromosome"/>
</dbReference>